<dbReference type="Proteomes" id="UP000186141">
    <property type="component" value="Unassembled WGS sequence"/>
</dbReference>
<feature type="transmembrane region" description="Helical" evidence="1">
    <location>
        <begin position="6"/>
        <end position="32"/>
    </location>
</feature>
<organism evidence="2 3">
    <name type="scientific">Gemmobacter megaterium</name>
    <dbReference type="NCBI Taxonomy" id="1086013"/>
    <lineage>
        <taxon>Bacteria</taxon>
        <taxon>Pseudomonadati</taxon>
        <taxon>Pseudomonadota</taxon>
        <taxon>Alphaproteobacteria</taxon>
        <taxon>Rhodobacterales</taxon>
        <taxon>Paracoccaceae</taxon>
        <taxon>Gemmobacter</taxon>
    </lineage>
</organism>
<keyword evidence="1" id="KW-1133">Transmembrane helix</keyword>
<name>A0A1N7LZB7_9RHOB</name>
<proteinExistence type="predicted"/>
<dbReference type="RefSeq" id="WP_188475542.1">
    <property type="nucleotide sequence ID" value="NZ_BMEH01000002.1"/>
</dbReference>
<gene>
    <name evidence="2" type="ORF">SAMN05421774_102289</name>
</gene>
<evidence type="ECO:0000313" key="3">
    <source>
        <dbReference type="Proteomes" id="UP000186141"/>
    </source>
</evidence>
<sequence length="46" mass="5068">MTNTLAIILAGLVLAGLGLDYLLGTGAGLFLARRFLDLVDWMVFWR</sequence>
<protein>
    <submittedName>
        <fullName evidence="2">Uncharacterized protein</fullName>
    </submittedName>
</protein>
<evidence type="ECO:0000313" key="2">
    <source>
        <dbReference type="EMBL" id="SIS79190.1"/>
    </source>
</evidence>
<reference evidence="2 3" key="1">
    <citation type="submission" date="2017-01" db="EMBL/GenBank/DDBJ databases">
        <authorList>
            <person name="Mah S.A."/>
            <person name="Swanson W.J."/>
            <person name="Moy G.W."/>
            <person name="Vacquier V.D."/>
        </authorList>
    </citation>
    <scope>NUCLEOTIDE SEQUENCE [LARGE SCALE GENOMIC DNA]</scope>
    <source>
        <strain evidence="2 3">DSM 26375</strain>
    </source>
</reference>
<keyword evidence="1" id="KW-0812">Transmembrane</keyword>
<keyword evidence="1" id="KW-0472">Membrane</keyword>
<accession>A0A1N7LZB7</accession>
<dbReference type="AlphaFoldDB" id="A0A1N7LZB7"/>
<dbReference type="EMBL" id="FTOT01000002">
    <property type="protein sequence ID" value="SIS79190.1"/>
    <property type="molecule type" value="Genomic_DNA"/>
</dbReference>
<evidence type="ECO:0000256" key="1">
    <source>
        <dbReference type="SAM" id="Phobius"/>
    </source>
</evidence>
<keyword evidence="3" id="KW-1185">Reference proteome</keyword>